<dbReference type="EMBL" id="MVGT01001184">
    <property type="protein sequence ID" value="OVA13195.1"/>
    <property type="molecule type" value="Genomic_DNA"/>
</dbReference>
<sequence>MGWKYCRSLFWKTRAALKKAVKNESKKRLKFQYDPSSYALNFDDGSCDKAGQFKPAKTDQNFPYNKKSSTWVYVLFVTSY</sequence>
<dbReference type="PANTHER" id="PTHR34538:SF10">
    <property type="entry name" value="GENOME ASSEMBLY, CHROMOSOME: A06"/>
    <property type="match status" value="1"/>
</dbReference>
<dbReference type="OrthoDB" id="1932900at2759"/>
<dbReference type="Proteomes" id="UP000195402">
    <property type="component" value="Unassembled WGS sequence"/>
</dbReference>
<dbReference type="STRING" id="56857.A0A200QRW7"/>
<reference evidence="1 2" key="1">
    <citation type="journal article" date="2017" name="Mol. Plant">
        <title>The Genome of Medicinal Plant Macleaya cordata Provides New Insights into Benzylisoquinoline Alkaloids Metabolism.</title>
        <authorList>
            <person name="Liu X."/>
            <person name="Liu Y."/>
            <person name="Huang P."/>
            <person name="Ma Y."/>
            <person name="Qing Z."/>
            <person name="Tang Q."/>
            <person name="Cao H."/>
            <person name="Cheng P."/>
            <person name="Zheng Y."/>
            <person name="Yuan Z."/>
            <person name="Zhou Y."/>
            <person name="Liu J."/>
            <person name="Tang Z."/>
            <person name="Zhuo Y."/>
            <person name="Zhang Y."/>
            <person name="Yu L."/>
            <person name="Huang J."/>
            <person name="Yang P."/>
            <person name="Peng Q."/>
            <person name="Zhang J."/>
            <person name="Jiang W."/>
            <person name="Zhang Z."/>
            <person name="Lin K."/>
            <person name="Ro D.K."/>
            <person name="Chen X."/>
            <person name="Xiong X."/>
            <person name="Shang Y."/>
            <person name="Huang S."/>
            <person name="Zeng J."/>
        </authorList>
    </citation>
    <scope>NUCLEOTIDE SEQUENCE [LARGE SCALE GENOMIC DNA]</scope>
    <source>
        <strain evidence="2">cv. BLH2017</strain>
        <tissue evidence="1">Root</tissue>
    </source>
</reference>
<comment type="caution">
    <text evidence="1">The sequence shown here is derived from an EMBL/GenBank/DDBJ whole genome shotgun (WGS) entry which is preliminary data.</text>
</comment>
<name>A0A200QRW7_MACCD</name>
<gene>
    <name evidence="1" type="ORF">BVC80_757g10</name>
</gene>
<dbReference type="PANTHER" id="PTHR34538">
    <property type="entry name" value="EXPRESSED PROTEIN"/>
    <property type="match status" value="1"/>
</dbReference>
<dbReference type="OMA" id="INNTTWI"/>
<accession>A0A200QRW7</accession>
<proteinExistence type="predicted"/>
<dbReference type="AlphaFoldDB" id="A0A200QRW7"/>
<dbReference type="InParanoid" id="A0A200QRW7"/>
<protein>
    <submittedName>
        <fullName evidence="1">Uncharacterized protein</fullName>
    </submittedName>
</protein>
<organism evidence="1 2">
    <name type="scientific">Macleaya cordata</name>
    <name type="common">Five-seeded plume-poppy</name>
    <name type="synonym">Bocconia cordata</name>
    <dbReference type="NCBI Taxonomy" id="56857"/>
    <lineage>
        <taxon>Eukaryota</taxon>
        <taxon>Viridiplantae</taxon>
        <taxon>Streptophyta</taxon>
        <taxon>Embryophyta</taxon>
        <taxon>Tracheophyta</taxon>
        <taxon>Spermatophyta</taxon>
        <taxon>Magnoliopsida</taxon>
        <taxon>Ranunculales</taxon>
        <taxon>Papaveraceae</taxon>
        <taxon>Papaveroideae</taxon>
        <taxon>Macleaya</taxon>
    </lineage>
</organism>
<evidence type="ECO:0000313" key="1">
    <source>
        <dbReference type="EMBL" id="OVA13195.1"/>
    </source>
</evidence>
<evidence type="ECO:0000313" key="2">
    <source>
        <dbReference type="Proteomes" id="UP000195402"/>
    </source>
</evidence>
<keyword evidence="2" id="KW-1185">Reference proteome</keyword>